<feature type="compositionally biased region" description="Basic and acidic residues" evidence="1">
    <location>
        <begin position="824"/>
        <end position="838"/>
    </location>
</feature>
<reference evidence="3" key="1">
    <citation type="submission" date="2021-01" db="EMBL/GenBank/DDBJ databases">
        <title>Whole genome shotgun sequence of Rugosimonospora africana NBRC 104875.</title>
        <authorList>
            <person name="Komaki H."/>
            <person name="Tamura T."/>
        </authorList>
    </citation>
    <scope>NUCLEOTIDE SEQUENCE</scope>
    <source>
        <strain evidence="3">NBRC 104875</strain>
    </source>
</reference>
<evidence type="ECO:0000313" key="4">
    <source>
        <dbReference type="Proteomes" id="UP000642748"/>
    </source>
</evidence>
<dbReference type="Proteomes" id="UP000642748">
    <property type="component" value="Unassembled WGS sequence"/>
</dbReference>
<evidence type="ECO:0000313" key="3">
    <source>
        <dbReference type="EMBL" id="GIH12424.1"/>
    </source>
</evidence>
<feature type="compositionally biased region" description="Pro residues" evidence="1">
    <location>
        <begin position="238"/>
        <end position="249"/>
    </location>
</feature>
<dbReference type="EMBL" id="BONZ01000006">
    <property type="protein sequence ID" value="GIH12424.1"/>
    <property type="molecule type" value="Genomic_DNA"/>
</dbReference>
<dbReference type="RefSeq" id="WP_203916110.1">
    <property type="nucleotide sequence ID" value="NZ_BONZ01000006.1"/>
</dbReference>
<feature type="domain" description="SseB protein N-terminal" evidence="2">
    <location>
        <begin position="532"/>
        <end position="642"/>
    </location>
</feature>
<evidence type="ECO:0000256" key="1">
    <source>
        <dbReference type="SAM" id="MobiDB-lite"/>
    </source>
</evidence>
<dbReference type="Pfam" id="PF07179">
    <property type="entry name" value="SseB"/>
    <property type="match status" value="2"/>
</dbReference>
<dbReference type="InterPro" id="IPR009839">
    <property type="entry name" value="SseB_N"/>
</dbReference>
<feature type="compositionally biased region" description="Pro residues" evidence="1">
    <location>
        <begin position="424"/>
        <end position="437"/>
    </location>
</feature>
<comment type="caution">
    <text evidence="3">The sequence shown here is derived from an EMBL/GenBank/DDBJ whole genome shotgun (WGS) entry which is preliminary data.</text>
</comment>
<protein>
    <recommendedName>
        <fullName evidence="2">SseB protein N-terminal domain-containing protein</fullName>
    </recommendedName>
</protein>
<feature type="compositionally biased region" description="Pro residues" evidence="1">
    <location>
        <begin position="209"/>
        <end position="218"/>
    </location>
</feature>
<accession>A0A8J3QM49</accession>
<feature type="region of interest" description="Disordered" evidence="1">
    <location>
        <begin position="821"/>
        <end position="892"/>
    </location>
</feature>
<organism evidence="3 4">
    <name type="scientific">Rugosimonospora africana</name>
    <dbReference type="NCBI Taxonomy" id="556532"/>
    <lineage>
        <taxon>Bacteria</taxon>
        <taxon>Bacillati</taxon>
        <taxon>Actinomycetota</taxon>
        <taxon>Actinomycetes</taxon>
        <taxon>Micromonosporales</taxon>
        <taxon>Micromonosporaceae</taxon>
        <taxon>Rugosimonospora</taxon>
    </lineage>
</organism>
<sequence>MTDWEPATEAEAALRDALHAGDQELYFRILARVDLLLPVSGNAVAGQPAAGWGTWTSGGRTHVLAFTSPESMRSSLTNHTGPARRVPYHDLAAAWPNQDWWLAINPGLPVEGYLPAWFVAQLARGDVRLPGRTLGARARVEAAARVRGVAPVGDPADGGGPPPLASRPGTAPPGAAAEGRLEPQPGDQPRMGEPLPPRVPEGLARRPAGPLPTRPLRPGPREADPLPSRPGAFGAPGGPLPNRPLPPSEPAGGLPSRPLPPSDPVGGLPNRPLPPSDPYGSLPGRPLSPAAPDGPLPTRPVRPMGADADPYGSLPGRPLSPAAPDGALPTRPVRPMGADADPYGSLPGRPLPPDPYGSLPSRPSPYTEQGAGPLPSRPVRPAGGDADQGAGPLPSRPVRPAGDADYGAGPLPGRPTRPIGADPYPAPTPLPGRPPQSGPAHPDSAPRPEPARTYAPAQASAPVSPAGGWSGAAAVGSVRAPLARPGEKTSRPPVERAGRARVPAHSGVPETKEEAPPLDPDFVPANEVEANLLAAASDGQTDTFLSTLLLAKVLVPVPPGESTATAPGEPGFAWRREQIDGQPYVVVFTSPPRMEEHLGTDVDSTTVKFVQLIKAWPDESWSFSVNPGTPVGATLPGAQIRALAAWAAEVGLSDDPSVEFDKVASTTTTRPETQHTVVMQKPIAPTQVAYFLERGYDRVSGFVHRASEAAHLTTPEQLYAALGLGYPGSPFKPSDDELYVLRWTAYRPNLYRIPYGGRDQAGMRAMQGWVIERPPFRGNGFAPSESSDVIAEFKVDSARLPHGAQMWRVSRDGGETLMALLDSGEPRWRRVEADPEDKSDGEDGATAAATDEADGDGGAGDSEAAGDHGSADADWDDGFQSPTDDAEREPEA</sequence>
<feature type="domain" description="SseB protein N-terminal" evidence="2">
    <location>
        <begin position="12"/>
        <end position="120"/>
    </location>
</feature>
<evidence type="ECO:0000259" key="2">
    <source>
        <dbReference type="Pfam" id="PF07179"/>
    </source>
</evidence>
<feature type="compositionally biased region" description="Basic and acidic residues" evidence="1">
    <location>
        <begin position="485"/>
        <end position="498"/>
    </location>
</feature>
<name>A0A8J3QM49_9ACTN</name>
<feature type="compositionally biased region" description="Low complexity" evidence="1">
    <location>
        <begin position="168"/>
        <end position="178"/>
    </location>
</feature>
<proteinExistence type="predicted"/>
<feature type="compositionally biased region" description="Low complexity" evidence="1">
    <location>
        <begin position="455"/>
        <end position="481"/>
    </location>
</feature>
<feature type="compositionally biased region" description="Low complexity" evidence="1">
    <location>
        <begin position="382"/>
        <end position="391"/>
    </location>
</feature>
<gene>
    <name evidence="3" type="ORF">Raf01_05960</name>
</gene>
<feature type="region of interest" description="Disordered" evidence="1">
    <location>
        <begin position="150"/>
        <end position="519"/>
    </location>
</feature>
<dbReference type="AlphaFoldDB" id="A0A8J3QM49"/>
<keyword evidence="4" id="KW-1185">Reference proteome</keyword>